<keyword evidence="3" id="KW-1185">Reference proteome</keyword>
<gene>
    <name evidence="2" type="ORF">SVUK_LOCUS443</name>
</gene>
<protein>
    <submittedName>
        <fullName evidence="2">Uncharacterized protein</fullName>
    </submittedName>
</protein>
<dbReference type="Proteomes" id="UP000270094">
    <property type="component" value="Unassembled WGS sequence"/>
</dbReference>
<organism evidence="2 3">
    <name type="scientific">Strongylus vulgaris</name>
    <name type="common">Blood worm</name>
    <dbReference type="NCBI Taxonomy" id="40348"/>
    <lineage>
        <taxon>Eukaryota</taxon>
        <taxon>Metazoa</taxon>
        <taxon>Ecdysozoa</taxon>
        <taxon>Nematoda</taxon>
        <taxon>Chromadorea</taxon>
        <taxon>Rhabditida</taxon>
        <taxon>Rhabditina</taxon>
        <taxon>Rhabditomorpha</taxon>
        <taxon>Strongyloidea</taxon>
        <taxon>Strongylidae</taxon>
        <taxon>Strongylus</taxon>
    </lineage>
</organism>
<sequence>MVSKQKRIPILYKQFLRPATKTQIKSLGQSTKQWLVPSRLLAEPEESSSQATSHKAARKPAHAARGATKPHHYFPRTVAFVRSVATTS</sequence>
<proteinExistence type="predicted"/>
<accession>A0A3P7K2N7</accession>
<reference evidence="2 3" key="1">
    <citation type="submission" date="2018-11" db="EMBL/GenBank/DDBJ databases">
        <authorList>
            <consortium name="Pathogen Informatics"/>
        </authorList>
    </citation>
    <scope>NUCLEOTIDE SEQUENCE [LARGE SCALE GENOMIC DNA]</scope>
</reference>
<evidence type="ECO:0000313" key="3">
    <source>
        <dbReference type="Proteomes" id="UP000270094"/>
    </source>
</evidence>
<name>A0A3P7K2N7_STRVU</name>
<feature type="region of interest" description="Disordered" evidence="1">
    <location>
        <begin position="41"/>
        <end position="72"/>
    </location>
</feature>
<dbReference type="EMBL" id="UYYB01000724">
    <property type="protein sequence ID" value="VDM65445.1"/>
    <property type="molecule type" value="Genomic_DNA"/>
</dbReference>
<evidence type="ECO:0000313" key="2">
    <source>
        <dbReference type="EMBL" id="VDM65445.1"/>
    </source>
</evidence>
<feature type="compositionally biased region" description="Basic residues" evidence="1">
    <location>
        <begin position="55"/>
        <end position="72"/>
    </location>
</feature>
<evidence type="ECO:0000256" key="1">
    <source>
        <dbReference type="SAM" id="MobiDB-lite"/>
    </source>
</evidence>
<dbReference type="AlphaFoldDB" id="A0A3P7K2N7"/>